<protein>
    <submittedName>
        <fullName evidence="1">Uncharacterized protein</fullName>
    </submittedName>
</protein>
<accession>A0A0A9G0K0</accession>
<reference evidence="1" key="2">
    <citation type="journal article" date="2015" name="Data Brief">
        <title>Shoot transcriptome of the giant reed, Arundo donax.</title>
        <authorList>
            <person name="Barrero R.A."/>
            <person name="Guerrero F.D."/>
            <person name="Moolhuijzen P."/>
            <person name="Goolsby J.A."/>
            <person name="Tidwell J."/>
            <person name="Bellgard S.E."/>
            <person name="Bellgard M.I."/>
        </authorList>
    </citation>
    <scope>NUCLEOTIDE SEQUENCE</scope>
    <source>
        <tissue evidence="1">Shoot tissue taken approximately 20 cm above the soil surface</tissue>
    </source>
</reference>
<reference evidence="1" key="1">
    <citation type="submission" date="2014-09" db="EMBL/GenBank/DDBJ databases">
        <authorList>
            <person name="Magalhaes I.L.F."/>
            <person name="Oliveira U."/>
            <person name="Santos F.R."/>
            <person name="Vidigal T.H.D.A."/>
            <person name="Brescovit A.D."/>
            <person name="Santos A.J."/>
        </authorList>
    </citation>
    <scope>NUCLEOTIDE SEQUENCE</scope>
    <source>
        <tissue evidence="1">Shoot tissue taken approximately 20 cm above the soil surface</tissue>
    </source>
</reference>
<dbReference type="EMBL" id="GBRH01180882">
    <property type="protein sequence ID" value="JAE17014.1"/>
    <property type="molecule type" value="Transcribed_RNA"/>
</dbReference>
<sequence>MLLRCSNH</sequence>
<name>A0A0A9G0K0_ARUDO</name>
<proteinExistence type="predicted"/>
<organism evidence="1">
    <name type="scientific">Arundo donax</name>
    <name type="common">Giant reed</name>
    <name type="synonym">Donax arundinaceus</name>
    <dbReference type="NCBI Taxonomy" id="35708"/>
    <lineage>
        <taxon>Eukaryota</taxon>
        <taxon>Viridiplantae</taxon>
        <taxon>Streptophyta</taxon>
        <taxon>Embryophyta</taxon>
        <taxon>Tracheophyta</taxon>
        <taxon>Spermatophyta</taxon>
        <taxon>Magnoliopsida</taxon>
        <taxon>Liliopsida</taxon>
        <taxon>Poales</taxon>
        <taxon>Poaceae</taxon>
        <taxon>PACMAD clade</taxon>
        <taxon>Arundinoideae</taxon>
        <taxon>Arundineae</taxon>
        <taxon>Arundo</taxon>
    </lineage>
</organism>
<evidence type="ECO:0000313" key="1">
    <source>
        <dbReference type="EMBL" id="JAE17014.1"/>
    </source>
</evidence>